<organism evidence="1 2">
    <name type="scientific">Calidithermus roseus</name>
    <dbReference type="NCBI Taxonomy" id="1644118"/>
    <lineage>
        <taxon>Bacteria</taxon>
        <taxon>Thermotogati</taxon>
        <taxon>Deinococcota</taxon>
        <taxon>Deinococci</taxon>
        <taxon>Thermales</taxon>
        <taxon>Thermaceae</taxon>
        <taxon>Calidithermus</taxon>
    </lineage>
</organism>
<reference evidence="1 2" key="1">
    <citation type="submission" date="2018-08" db="EMBL/GenBank/DDBJ databases">
        <title>Meiothermus roseus NBRC 110900 genome sequencing project.</title>
        <authorList>
            <person name="Da Costa M.S."/>
            <person name="Albuquerque L."/>
            <person name="Raposo P."/>
            <person name="Froufe H.J.C."/>
            <person name="Barroso C.S."/>
            <person name="Egas C."/>
        </authorList>
    </citation>
    <scope>NUCLEOTIDE SEQUENCE [LARGE SCALE GENOMIC DNA]</scope>
    <source>
        <strain evidence="1 2">NBRC 110900</strain>
    </source>
</reference>
<evidence type="ECO:0000313" key="2">
    <source>
        <dbReference type="Proteomes" id="UP000265341"/>
    </source>
</evidence>
<comment type="caution">
    <text evidence="1">The sequence shown here is derived from an EMBL/GenBank/DDBJ whole genome shotgun (WGS) entry which is preliminary data.</text>
</comment>
<dbReference type="EMBL" id="QWLA01000122">
    <property type="protein sequence ID" value="RIH82024.1"/>
    <property type="molecule type" value="Genomic_DNA"/>
</dbReference>
<protein>
    <submittedName>
        <fullName evidence="1">Uncharacterized protein</fullName>
    </submittedName>
</protein>
<dbReference type="Proteomes" id="UP000265341">
    <property type="component" value="Unassembled WGS sequence"/>
</dbReference>
<dbReference type="AlphaFoldDB" id="A0A399EBJ4"/>
<gene>
    <name evidence="1" type="ORF">Mrose_03478</name>
</gene>
<sequence>MGEKQQGELVSGVVIPEGSSQAALMARTKEGYVFFGVATLDRAGRLQIQFDRAYKGKVAYVVRAVALDERGVAGVPAQVSEQAPNLVTNLLRGAASGLVSYIEFYAKSSSTTILPGGGVASSSAPPPLGLTILSGSAKQIAAPPDSTSVVRVWSLEPGTRMQILVVPGDVGGR</sequence>
<dbReference type="RefSeq" id="WP_182482899.1">
    <property type="nucleotide sequence ID" value="NZ_QWLA01000122.1"/>
</dbReference>
<accession>A0A399EBJ4</accession>
<evidence type="ECO:0000313" key="1">
    <source>
        <dbReference type="EMBL" id="RIH82024.1"/>
    </source>
</evidence>
<proteinExistence type="predicted"/>
<keyword evidence="2" id="KW-1185">Reference proteome</keyword>
<name>A0A399EBJ4_9DEIN</name>